<dbReference type="InterPro" id="IPR050116">
    <property type="entry name" value="DNA_polymerase-Y"/>
</dbReference>
<feature type="domain" description="UmuC" evidence="1">
    <location>
        <begin position="1"/>
        <end position="156"/>
    </location>
</feature>
<feature type="non-terminal residue" evidence="2">
    <location>
        <position position="164"/>
    </location>
</feature>
<accession>A0A382PIF2</accession>
<dbReference type="GO" id="GO:0005829">
    <property type="term" value="C:cytosol"/>
    <property type="evidence" value="ECO:0007669"/>
    <property type="project" value="TreeGrafter"/>
</dbReference>
<sequence length="164" mass="18172">VVLSNNDGCVIARSNEAKALGIKMGDPAFKNRHIFDNHGVYIFSTNFALYGDFSNRVMSILAEAIPRIERYSIDEAFLDYSGLPDPMGHALDIRNKVMQYTGIPVSIGIAGTKTLAKVANGIAKNDVKSGIFHLHCWDDIQDCLKKLPASKLWGVGRRYTQKLE</sequence>
<dbReference type="AlphaFoldDB" id="A0A382PIF2"/>
<dbReference type="GO" id="GO:0003887">
    <property type="term" value="F:DNA-directed DNA polymerase activity"/>
    <property type="evidence" value="ECO:0007669"/>
    <property type="project" value="TreeGrafter"/>
</dbReference>
<dbReference type="Pfam" id="PF00817">
    <property type="entry name" value="IMS"/>
    <property type="match status" value="1"/>
</dbReference>
<dbReference type="GO" id="GO:0006281">
    <property type="term" value="P:DNA repair"/>
    <property type="evidence" value="ECO:0007669"/>
    <property type="project" value="InterPro"/>
</dbReference>
<proteinExistence type="predicted"/>
<evidence type="ECO:0000313" key="2">
    <source>
        <dbReference type="EMBL" id="SVC73026.1"/>
    </source>
</evidence>
<dbReference type="InterPro" id="IPR043128">
    <property type="entry name" value="Rev_trsase/Diguanyl_cyclase"/>
</dbReference>
<evidence type="ECO:0000259" key="1">
    <source>
        <dbReference type="PROSITE" id="PS50173"/>
    </source>
</evidence>
<dbReference type="SUPFAM" id="SSF56672">
    <property type="entry name" value="DNA/RNA polymerases"/>
    <property type="match status" value="1"/>
</dbReference>
<feature type="non-terminal residue" evidence="2">
    <location>
        <position position="1"/>
    </location>
</feature>
<organism evidence="2">
    <name type="scientific">marine metagenome</name>
    <dbReference type="NCBI Taxonomy" id="408172"/>
    <lineage>
        <taxon>unclassified sequences</taxon>
        <taxon>metagenomes</taxon>
        <taxon>ecological metagenomes</taxon>
    </lineage>
</organism>
<dbReference type="InterPro" id="IPR043502">
    <property type="entry name" value="DNA/RNA_pol_sf"/>
</dbReference>
<dbReference type="GO" id="GO:0042276">
    <property type="term" value="P:error-prone translesion synthesis"/>
    <property type="evidence" value="ECO:0007669"/>
    <property type="project" value="TreeGrafter"/>
</dbReference>
<reference evidence="2" key="1">
    <citation type="submission" date="2018-05" db="EMBL/GenBank/DDBJ databases">
        <authorList>
            <person name="Lanie J.A."/>
            <person name="Ng W.-L."/>
            <person name="Kazmierczak K.M."/>
            <person name="Andrzejewski T.M."/>
            <person name="Davidsen T.M."/>
            <person name="Wayne K.J."/>
            <person name="Tettelin H."/>
            <person name="Glass J.I."/>
            <person name="Rusch D."/>
            <person name="Podicherti R."/>
            <person name="Tsui H.-C.T."/>
            <person name="Winkler M.E."/>
        </authorList>
    </citation>
    <scope>NUCLEOTIDE SEQUENCE</scope>
</reference>
<dbReference type="PANTHER" id="PTHR11076:SF34">
    <property type="entry name" value="PROTEIN UMUC"/>
    <property type="match status" value="1"/>
</dbReference>
<dbReference type="GO" id="GO:0009432">
    <property type="term" value="P:SOS response"/>
    <property type="evidence" value="ECO:0007669"/>
    <property type="project" value="TreeGrafter"/>
</dbReference>
<dbReference type="EMBL" id="UINC01107557">
    <property type="protein sequence ID" value="SVC73026.1"/>
    <property type="molecule type" value="Genomic_DNA"/>
</dbReference>
<dbReference type="PANTHER" id="PTHR11076">
    <property type="entry name" value="DNA REPAIR POLYMERASE UMUC / TRANSFERASE FAMILY MEMBER"/>
    <property type="match status" value="1"/>
</dbReference>
<dbReference type="Gene3D" id="3.30.70.270">
    <property type="match status" value="1"/>
</dbReference>
<dbReference type="Gene3D" id="3.40.1170.60">
    <property type="match status" value="1"/>
</dbReference>
<dbReference type="InterPro" id="IPR001126">
    <property type="entry name" value="UmuC"/>
</dbReference>
<protein>
    <recommendedName>
        <fullName evidence="1">UmuC domain-containing protein</fullName>
    </recommendedName>
</protein>
<gene>
    <name evidence="2" type="ORF">METZ01_LOCUS325880</name>
</gene>
<dbReference type="PROSITE" id="PS50173">
    <property type="entry name" value="UMUC"/>
    <property type="match status" value="1"/>
</dbReference>
<name>A0A382PIF2_9ZZZZ</name>